<evidence type="ECO:0000259" key="3">
    <source>
        <dbReference type="Pfam" id="PF09699"/>
    </source>
</evidence>
<dbReference type="PANTHER" id="PTHR35038:SF6">
    <property type="entry name" value="SURFACE LOCALIZED DECAHEME CYTOCHROME C LIPOPROTEIN"/>
    <property type="match status" value="1"/>
</dbReference>
<dbReference type="EMBL" id="VFJB01000003">
    <property type="protein sequence ID" value="KAA0258928.1"/>
    <property type="molecule type" value="Genomic_DNA"/>
</dbReference>
<feature type="signal peptide" evidence="2">
    <location>
        <begin position="1"/>
        <end position="21"/>
    </location>
</feature>
<comment type="caution">
    <text evidence="4">The sequence shown here is derived from an EMBL/GenBank/DDBJ whole genome shotgun (WGS) entry which is preliminary data.</text>
</comment>
<name>A0A5A8F7D8_9BACT</name>
<sequence length="512" mass="56446">MKIKICITLLIIAIFSSLIYAGVANTKHNLSKSGPGPIKSSQEDRVCVFCHTPHNALPYAPLWNRELSTAVYQTYSSVTMNASPGQPTGDSKLCLSCHDGTIALNAIYATTSSIATDLNFPLSGEANLGTDLRDDHPISFVYDDNLAVQDRQLKLPSVLPSFIKLQNGRIECTTCHDPHTETIYFLRTADKQLLCTSCHDKKVEGSVTLPFSTSVHNQVMSSAPISSDYACGNCHKPHNAKDIVTGSATSQLLKGNEEDLCFVCHGSSQGIGPLSENNIDIESLMSSNDGFYDIYSGTKRWVNRSHDVTDAQQGSSGAHLECINCHGVHGVRRDDLNTTNVIESLVDPDNPLQPFTWSTNPTNYNGTDKYWLKIYKIDHFCLKCHDGSFPTFTDRPDLNVLDPTNNNGRIRNIASSFSKDIHGKEKIPCIICHDPHGGNPFLITNRMKWTGTAPFKTKRAPKSDFDSGTIVAPINPVKYELCRLSCHNGDKTMHQRNKTNCQQCHYHGGGKL</sequence>
<evidence type="ECO:0000256" key="1">
    <source>
        <dbReference type="ARBA" id="ARBA00022729"/>
    </source>
</evidence>
<keyword evidence="5" id="KW-1185">Reference proteome</keyword>
<dbReference type="RefSeq" id="WP_149265688.1">
    <property type="nucleotide sequence ID" value="NZ_VFJB01000003.1"/>
</dbReference>
<proteinExistence type="predicted"/>
<accession>A0A5A8F7D8</accession>
<dbReference type="GO" id="GO:0016491">
    <property type="term" value="F:oxidoreductase activity"/>
    <property type="evidence" value="ECO:0007669"/>
    <property type="project" value="TreeGrafter"/>
</dbReference>
<dbReference type="Pfam" id="PF09699">
    <property type="entry name" value="Paired_CXXCH_1"/>
    <property type="match status" value="2"/>
</dbReference>
<dbReference type="Proteomes" id="UP000322876">
    <property type="component" value="Unassembled WGS sequence"/>
</dbReference>
<feature type="chain" id="PRO_5023000544" description="Doubled CXXCH motif domain-containing protein" evidence="2">
    <location>
        <begin position="22"/>
        <end position="512"/>
    </location>
</feature>
<protein>
    <recommendedName>
        <fullName evidence="3">Doubled CXXCH motif domain-containing protein</fullName>
    </recommendedName>
</protein>
<dbReference type="OrthoDB" id="5427780at2"/>
<feature type="domain" description="Doubled CXXCH motif" evidence="3">
    <location>
        <begin position="171"/>
        <end position="203"/>
    </location>
</feature>
<dbReference type="SUPFAM" id="SSF48695">
    <property type="entry name" value="Multiheme cytochromes"/>
    <property type="match status" value="2"/>
</dbReference>
<evidence type="ECO:0000313" key="5">
    <source>
        <dbReference type="Proteomes" id="UP000322876"/>
    </source>
</evidence>
<dbReference type="NCBIfam" id="TIGR01905">
    <property type="entry name" value="paired_CXXCH_1"/>
    <property type="match status" value="1"/>
</dbReference>
<organism evidence="4 5">
    <name type="scientific">Deferribacter autotrophicus</name>
    <dbReference type="NCBI Taxonomy" id="500465"/>
    <lineage>
        <taxon>Bacteria</taxon>
        <taxon>Pseudomonadati</taxon>
        <taxon>Deferribacterota</taxon>
        <taxon>Deferribacteres</taxon>
        <taxon>Deferribacterales</taxon>
        <taxon>Deferribacteraceae</taxon>
        <taxon>Deferribacter</taxon>
    </lineage>
</organism>
<evidence type="ECO:0000256" key="2">
    <source>
        <dbReference type="SAM" id="SignalP"/>
    </source>
</evidence>
<reference evidence="4 5" key="1">
    <citation type="submission" date="2019-06" db="EMBL/GenBank/DDBJ databases">
        <title>Genomic insights into carbon and energy metabolism of Deferribacter autotrophicus revealed new metabolic traits in the phylum Deferribacteres.</title>
        <authorList>
            <person name="Slobodkin A.I."/>
            <person name="Slobodkina G.B."/>
            <person name="Allioux M."/>
            <person name="Alain K."/>
            <person name="Jebbar M."/>
            <person name="Shadrin V."/>
            <person name="Kublanov I.V."/>
            <person name="Toshchakov S.V."/>
            <person name="Bonch-Osmolovskaya E.A."/>
        </authorList>
    </citation>
    <scope>NUCLEOTIDE SEQUENCE [LARGE SCALE GENOMIC DNA]</scope>
    <source>
        <strain evidence="4 5">SL50</strain>
    </source>
</reference>
<dbReference type="InterPro" id="IPR010177">
    <property type="entry name" value="Paired_CXXCH_1"/>
</dbReference>
<gene>
    <name evidence="4" type="ORF">FHQ18_02990</name>
</gene>
<dbReference type="InterPro" id="IPR036280">
    <property type="entry name" value="Multihaem_cyt_sf"/>
</dbReference>
<dbReference type="PANTHER" id="PTHR35038">
    <property type="entry name" value="DISSIMILATORY SULFITE REDUCTASE SIRA"/>
    <property type="match status" value="1"/>
</dbReference>
<keyword evidence="1 2" id="KW-0732">Signal</keyword>
<dbReference type="Gene3D" id="1.10.1130.10">
    <property type="entry name" value="Flavocytochrome C3, Chain A"/>
    <property type="match status" value="1"/>
</dbReference>
<evidence type="ECO:0000313" key="4">
    <source>
        <dbReference type="EMBL" id="KAA0258928.1"/>
    </source>
</evidence>
<dbReference type="InterPro" id="IPR051829">
    <property type="entry name" value="Multiheme_Cytochr_ET"/>
</dbReference>
<dbReference type="AlphaFoldDB" id="A0A5A8F7D8"/>
<feature type="domain" description="Doubled CXXCH motif" evidence="3">
    <location>
        <begin position="224"/>
        <end position="267"/>
    </location>
</feature>